<protein>
    <recommendedName>
        <fullName evidence="3">F-box domain-containing protein</fullName>
    </recommendedName>
</protein>
<dbReference type="AlphaFoldDB" id="A0A0F4H0H3"/>
<evidence type="ECO:0000313" key="1">
    <source>
        <dbReference type="EMBL" id="KJY01966.1"/>
    </source>
</evidence>
<dbReference type="OrthoDB" id="3646601at2759"/>
<sequence length="205" mass="23377">MSNLTVGGGLHFNIMEEQELKFAVASRPSSSSNDTPSQPANIMTVPKAAQQPFGLLDLPDELWSRIGKMVIEDLSPNLFSSDDRPETPSIFQTCSALRRELRLTYFATKIKISLNETRKSQSHSRKREALGDYFKMIGPLAARQIIATYRSKWYDKDCFSDKHEAAYMRKAQTDLEAWGFWIGYDIEVSSKRVKFLLDLLEIPCE</sequence>
<organism evidence="1 2">
    <name type="scientific">Zymoseptoria brevis</name>
    <dbReference type="NCBI Taxonomy" id="1047168"/>
    <lineage>
        <taxon>Eukaryota</taxon>
        <taxon>Fungi</taxon>
        <taxon>Dikarya</taxon>
        <taxon>Ascomycota</taxon>
        <taxon>Pezizomycotina</taxon>
        <taxon>Dothideomycetes</taxon>
        <taxon>Dothideomycetidae</taxon>
        <taxon>Mycosphaerellales</taxon>
        <taxon>Mycosphaerellaceae</taxon>
        <taxon>Zymoseptoria</taxon>
    </lineage>
</organism>
<evidence type="ECO:0000313" key="2">
    <source>
        <dbReference type="Proteomes" id="UP000033647"/>
    </source>
</evidence>
<accession>A0A0F4H0H3</accession>
<comment type="caution">
    <text evidence="1">The sequence shown here is derived from an EMBL/GenBank/DDBJ whole genome shotgun (WGS) entry which is preliminary data.</text>
</comment>
<dbReference type="Proteomes" id="UP000033647">
    <property type="component" value="Unassembled WGS sequence"/>
</dbReference>
<reference evidence="1 2" key="1">
    <citation type="submission" date="2015-03" db="EMBL/GenBank/DDBJ databases">
        <title>RNA-seq based gene annotation and comparative genomics of four Zymoseptoria species reveal species-specific pathogenicity related genes and transposable element activity.</title>
        <authorList>
            <person name="Grandaubert J."/>
            <person name="Bhattacharyya A."/>
            <person name="Stukenbrock E.H."/>
        </authorList>
    </citation>
    <scope>NUCLEOTIDE SEQUENCE [LARGE SCALE GENOMIC DNA]</scope>
    <source>
        <strain evidence="1 2">Zb18110</strain>
    </source>
</reference>
<dbReference type="EMBL" id="LAFY01000260">
    <property type="protein sequence ID" value="KJY01966.1"/>
    <property type="molecule type" value="Genomic_DNA"/>
</dbReference>
<keyword evidence="2" id="KW-1185">Reference proteome</keyword>
<name>A0A0F4H0H3_9PEZI</name>
<gene>
    <name evidence="1" type="ORF">TI39_contig268g00002</name>
</gene>
<proteinExistence type="predicted"/>
<evidence type="ECO:0008006" key="3">
    <source>
        <dbReference type="Google" id="ProtNLM"/>
    </source>
</evidence>